<evidence type="ECO:0000256" key="5">
    <source>
        <dbReference type="SAM" id="SignalP"/>
    </source>
</evidence>
<dbReference type="GO" id="GO:0046872">
    <property type="term" value="F:metal ion binding"/>
    <property type="evidence" value="ECO:0007669"/>
    <property type="project" value="UniProtKB-KW"/>
</dbReference>
<dbReference type="PANTHER" id="PTHR33546">
    <property type="entry name" value="LARGE, MULTIFUNCTIONAL SECRETED PROTEIN-RELATED"/>
    <property type="match status" value="1"/>
</dbReference>
<dbReference type="InterPro" id="IPR011989">
    <property type="entry name" value="ARM-like"/>
</dbReference>
<evidence type="ECO:0000256" key="1">
    <source>
        <dbReference type="ARBA" id="ARBA00022617"/>
    </source>
</evidence>
<evidence type="ECO:0000313" key="7">
    <source>
        <dbReference type="EMBL" id="QJW96135.1"/>
    </source>
</evidence>
<name>A0A6M5YQ69_9BACT</name>
<dbReference type="PANTHER" id="PTHR33546:SF1">
    <property type="entry name" value="LARGE, MULTIFUNCTIONAL SECRETED PROTEIN"/>
    <property type="match status" value="1"/>
</dbReference>
<keyword evidence="7" id="KW-0378">Hydrolase</keyword>
<dbReference type="AlphaFoldDB" id="A0A6M5YQ69"/>
<evidence type="ECO:0000256" key="4">
    <source>
        <dbReference type="PROSITE-ProRule" id="PRU00433"/>
    </source>
</evidence>
<dbReference type="Gene3D" id="1.10.760.10">
    <property type="entry name" value="Cytochrome c-like domain"/>
    <property type="match status" value="1"/>
</dbReference>
<keyword evidence="2 4" id="KW-0479">Metal-binding</keyword>
<dbReference type="InterPro" id="IPR055557">
    <property type="entry name" value="DUF7133"/>
</dbReference>
<accession>A0A6M5YQ69</accession>
<sequence length="1166" mass="127477">MSRLFVALPLLAFAAVIAFFPNEQQASAQPKQGSDADALAQVKLAEKGMRVDVWAAAPLMMNPVSFCFDEKGRVFVAETTRFEHGVPDTRAHMYWLDEDLANRSIDDLLAMYKKHNFKGFEKYEDQVRVVWDSTGSGRADKSEVFAGGFNRPQDGLAAGVLARKGQVYLTCIPDLYVLKDTKGTNKADEKKSLFTGFGPTVQFLGHDLHGLRMGPDRKLYFSVGDRGFNVTTKEGKKLSYPNTGAVLRCDPDGKNLEVVHSGLRNPQEIAFDDYGNLFTFDNNCDSGDRARWVHIVEGGDSGWRGGFQYGTLYHTPSVPQGNRGAWNTEKLWEPQHDGQPAWIVPPLLNLGNGPAGITHYPGIGLNDKYKDHFFACDFTSDPGSSVIWALSVKPKGASFEVTKPEAFVRGMVPTDCEFGPDGAFYWSDWVGGWAPQNRGRIFRAFDPEAMKNPQVEEAQKLLAEGFEKKSIAELAKLLEFPHQLVRQEAQFELAGRKAEDATKAFVGVLKDSKNQLARLHAVWGLGIVARNQVYLPATKPLLAALKDKDSEVRRVACNEIGSLFGRHSRAWGGPDDIGAQIDNLGDLHVGVRDLLADPNDRVKAAAVIAYAKIGDPTPISVTPRSEQGYVTPFFDMLRANNDKDPYLRHTIVMGLGYWTRGPADLINVWKLAKKQDADKYDAPAVRLGVVLALRKLKSDKAAEFLSDSEPRIVAEAARAIYDERLGDEGMAALAKLAEKPTQPDAIIFRALAANYFLGTAEAAGRVARFAAKPSEADYVRAFALKLLADWPKPPRRDPITGLTLDLPPRDAKIAVGALLKAGTGIFAGTDVVRKEAAQAAAKLNVKEFGPVMAAVVKDAKTPVSTRVEALYAVEALKDPGTKELAAFALASEEPKLRAAGRAVKAHLDPASVLKDLPGLLDDPKVSVAEKQGAFAILAGQKSSEETDRLLDTWLDQLNAGKVAPALVLDVLDAAEKRAGTSKLKLYSPLKPKVEKYRSAQAKLTEGPKGDKLASYFDSLEGGDAVRGRDIFLNNTAVYCQRCHKLDNQGGDVGPALNGIAAEKEKDRRYLLEAVVMPNAKIAKGFETVVLTLADERVVSGIIKSEDKNHVKLVTAEAKELTIPVDDIVSRRTGPSAMPDDLHKKLTHRDLRDLVEFLSGLKEPLKK</sequence>
<proteinExistence type="predicted"/>
<dbReference type="InterPro" id="IPR013427">
    <property type="entry name" value="Haem-bd_dom_put"/>
</dbReference>
<dbReference type="KEGG" id="ftj:FTUN_3691"/>
<feature type="signal peptide" evidence="5">
    <location>
        <begin position="1"/>
        <end position="28"/>
    </location>
</feature>
<evidence type="ECO:0000313" key="8">
    <source>
        <dbReference type="Proteomes" id="UP000503447"/>
    </source>
</evidence>
<dbReference type="Pfam" id="PF13646">
    <property type="entry name" value="HEAT_2"/>
    <property type="match status" value="1"/>
</dbReference>
<dbReference type="GO" id="GO:0020037">
    <property type="term" value="F:heme binding"/>
    <property type="evidence" value="ECO:0007669"/>
    <property type="project" value="InterPro"/>
</dbReference>
<dbReference type="InterPro" id="IPR036909">
    <property type="entry name" value="Cyt_c-like_dom_sf"/>
</dbReference>
<evidence type="ECO:0000259" key="6">
    <source>
        <dbReference type="PROSITE" id="PS51007"/>
    </source>
</evidence>
<dbReference type="InterPro" id="IPR011042">
    <property type="entry name" value="6-blade_b-propeller_TolB-like"/>
</dbReference>
<dbReference type="Proteomes" id="UP000503447">
    <property type="component" value="Chromosome"/>
</dbReference>
<dbReference type="InterPro" id="IPR013428">
    <property type="entry name" value="Membrane-bound_put_N"/>
</dbReference>
<dbReference type="GO" id="GO:0016787">
    <property type="term" value="F:hydrolase activity"/>
    <property type="evidence" value="ECO:0007669"/>
    <property type="project" value="UniProtKB-KW"/>
</dbReference>
<gene>
    <name evidence="7" type="ORF">FTUN_3691</name>
</gene>
<feature type="chain" id="PRO_5026653382" evidence="5">
    <location>
        <begin position="29"/>
        <end position="1166"/>
    </location>
</feature>
<dbReference type="SUPFAM" id="SSF50952">
    <property type="entry name" value="Soluble quinoprotein glucose dehydrogenase"/>
    <property type="match status" value="1"/>
</dbReference>
<dbReference type="RefSeq" id="WP_171471777.1">
    <property type="nucleotide sequence ID" value="NZ_CP053452.2"/>
</dbReference>
<dbReference type="Gene3D" id="1.25.10.10">
    <property type="entry name" value="Leucine-rich Repeat Variant"/>
    <property type="match status" value="2"/>
</dbReference>
<keyword evidence="8" id="KW-1185">Reference proteome</keyword>
<dbReference type="Gene3D" id="2.120.10.30">
    <property type="entry name" value="TolB, C-terminal domain"/>
    <property type="match status" value="1"/>
</dbReference>
<dbReference type="InterPro" id="IPR009056">
    <property type="entry name" value="Cyt_c-like_dom"/>
</dbReference>
<evidence type="ECO:0000256" key="2">
    <source>
        <dbReference type="ARBA" id="ARBA00022723"/>
    </source>
</evidence>
<dbReference type="Pfam" id="PF23500">
    <property type="entry name" value="DUF7133"/>
    <property type="match status" value="1"/>
</dbReference>
<dbReference type="GO" id="GO:0009055">
    <property type="term" value="F:electron transfer activity"/>
    <property type="evidence" value="ECO:0007669"/>
    <property type="project" value="InterPro"/>
</dbReference>
<keyword evidence="1 4" id="KW-0349">Heme</keyword>
<feature type="domain" description="Cytochrome c" evidence="6">
    <location>
        <begin position="1022"/>
        <end position="1161"/>
    </location>
</feature>
<dbReference type="InterPro" id="IPR011041">
    <property type="entry name" value="Quinoprot_gluc/sorb_DH_b-prop"/>
</dbReference>
<dbReference type="SUPFAM" id="SSF46626">
    <property type="entry name" value="Cytochrome c"/>
    <property type="match status" value="1"/>
</dbReference>
<evidence type="ECO:0000256" key="3">
    <source>
        <dbReference type="ARBA" id="ARBA00023004"/>
    </source>
</evidence>
<keyword evidence="5" id="KW-0732">Signal</keyword>
<dbReference type="NCBIfam" id="TIGR02603">
    <property type="entry name" value="CxxCH_TIGR02603"/>
    <property type="match status" value="1"/>
</dbReference>
<protein>
    <submittedName>
        <fullName evidence="7">Beta-propeller-type glycoside hydrolase</fullName>
    </submittedName>
</protein>
<organism evidence="7 8">
    <name type="scientific">Frigoriglobus tundricola</name>
    <dbReference type="NCBI Taxonomy" id="2774151"/>
    <lineage>
        <taxon>Bacteria</taxon>
        <taxon>Pseudomonadati</taxon>
        <taxon>Planctomycetota</taxon>
        <taxon>Planctomycetia</taxon>
        <taxon>Gemmatales</taxon>
        <taxon>Gemmataceae</taxon>
        <taxon>Frigoriglobus</taxon>
    </lineage>
</organism>
<keyword evidence="3 4" id="KW-0408">Iron</keyword>
<dbReference type="InterPro" id="IPR016024">
    <property type="entry name" value="ARM-type_fold"/>
</dbReference>
<dbReference type="PROSITE" id="PS51007">
    <property type="entry name" value="CYTC"/>
    <property type="match status" value="1"/>
</dbReference>
<dbReference type="SUPFAM" id="SSF48371">
    <property type="entry name" value="ARM repeat"/>
    <property type="match status" value="1"/>
</dbReference>
<dbReference type="NCBIfam" id="TIGR02604">
    <property type="entry name" value="Piru_Ver_Nterm"/>
    <property type="match status" value="1"/>
</dbReference>
<dbReference type="EMBL" id="CP053452">
    <property type="protein sequence ID" value="QJW96135.1"/>
    <property type="molecule type" value="Genomic_DNA"/>
</dbReference>
<reference evidence="8" key="1">
    <citation type="submission" date="2020-05" db="EMBL/GenBank/DDBJ databases">
        <title>Frigoriglobus tundricola gen. nov., sp. nov., a psychrotolerant cellulolytic planctomycete of the family Gemmataceae with two divergent copies of 16S rRNA gene.</title>
        <authorList>
            <person name="Kulichevskaya I.S."/>
            <person name="Ivanova A.A."/>
            <person name="Naumoff D.G."/>
            <person name="Beletsky A.V."/>
            <person name="Rijpstra W.I.C."/>
            <person name="Sinninghe Damste J.S."/>
            <person name="Mardanov A.V."/>
            <person name="Ravin N.V."/>
            <person name="Dedysh S.N."/>
        </authorList>
    </citation>
    <scope>NUCLEOTIDE SEQUENCE [LARGE SCALE GENOMIC DNA]</scope>
    <source>
        <strain evidence="8">PL17</strain>
    </source>
</reference>